<dbReference type="Pfam" id="PF07249">
    <property type="entry name" value="Cerato-platanin"/>
    <property type="match status" value="1"/>
</dbReference>
<sequence length="146" mass="15132">MKFSSVFILAALGPLFALADTVSYDNTYDDASNSLNIVACSNGNHGLEVFGFTTFGSLPDFPYIGGVGAIEGFNSANCGTCWQLTYTNPKGVSKSINVLGIDHAAPGTFNIAQEAMDVLTGGQAVQLGRVTVKSKQVAASVCGLNV</sequence>
<dbReference type="InterPro" id="IPR010829">
    <property type="entry name" value="Cerato-platanin"/>
</dbReference>
<dbReference type="CDD" id="cd22778">
    <property type="entry name" value="DPBB_CEPL-like"/>
    <property type="match status" value="1"/>
</dbReference>
<name>A0AAD7CJ82_9AGAR</name>
<dbReference type="InterPro" id="IPR036908">
    <property type="entry name" value="RlpA-like_sf"/>
</dbReference>
<feature type="chain" id="PRO_5041900981" evidence="4">
    <location>
        <begin position="20"/>
        <end position="146"/>
    </location>
</feature>
<comment type="similarity">
    <text evidence="2">Belongs to the cerato-platanin family.</text>
</comment>
<evidence type="ECO:0000256" key="3">
    <source>
        <dbReference type="ARBA" id="ARBA00022525"/>
    </source>
</evidence>
<dbReference type="AlphaFoldDB" id="A0AAD7CJ82"/>
<comment type="caution">
    <text evidence="5">The sequence shown here is derived from an EMBL/GenBank/DDBJ whole genome shotgun (WGS) entry which is preliminary data.</text>
</comment>
<accession>A0AAD7CJ82</accession>
<evidence type="ECO:0000256" key="4">
    <source>
        <dbReference type="SAM" id="SignalP"/>
    </source>
</evidence>
<proteinExistence type="inferred from homology"/>
<dbReference type="EMBL" id="JARKIF010000001">
    <property type="protein sequence ID" value="KAJ7650375.1"/>
    <property type="molecule type" value="Genomic_DNA"/>
</dbReference>
<dbReference type="SUPFAM" id="SSF50685">
    <property type="entry name" value="Barwin-like endoglucanases"/>
    <property type="match status" value="1"/>
</dbReference>
<protein>
    <submittedName>
        <fullName evidence="5">Cerato-platanin-related secreted protein</fullName>
    </submittedName>
</protein>
<evidence type="ECO:0000256" key="1">
    <source>
        <dbReference type="ARBA" id="ARBA00004613"/>
    </source>
</evidence>
<feature type="signal peptide" evidence="4">
    <location>
        <begin position="1"/>
        <end position="19"/>
    </location>
</feature>
<keyword evidence="4" id="KW-0732">Signal</keyword>
<reference evidence="5" key="1">
    <citation type="submission" date="2023-03" db="EMBL/GenBank/DDBJ databases">
        <title>Massive genome expansion in bonnet fungi (Mycena s.s.) driven by repeated elements and novel gene families across ecological guilds.</title>
        <authorList>
            <consortium name="Lawrence Berkeley National Laboratory"/>
            <person name="Harder C.B."/>
            <person name="Miyauchi S."/>
            <person name="Viragh M."/>
            <person name="Kuo A."/>
            <person name="Thoen E."/>
            <person name="Andreopoulos B."/>
            <person name="Lu D."/>
            <person name="Skrede I."/>
            <person name="Drula E."/>
            <person name="Henrissat B."/>
            <person name="Morin E."/>
            <person name="Kohler A."/>
            <person name="Barry K."/>
            <person name="LaButti K."/>
            <person name="Morin E."/>
            <person name="Salamov A."/>
            <person name="Lipzen A."/>
            <person name="Mereny Z."/>
            <person name="Hegedus B."/>
            <person name="Baldrian P."/>
            <person name="Stursova M."/>
            <person name="Weitz H."/>
            <person name="Taylor A."/>
            <person name="Grigoriev I.V."/>
            <person name="Nagy L.G."/>
            <person name="Martin F."/>
            <person name="Kauserud H."/>
        </authorList>
    </citation>
    <scope>NUCLEOTIDE SEQUENCE</scope>
    <source>
        <strain evidence="5">9284</strain>
    </source>
</reference>
<dbReference type="Proteomes" id="UP001221142">
    <property type="component" value="Unassembled WGS sequence"/>
</dbReference>
<evidence type="ECO:0000256" key="2">
    <source>
        <dbReference type="ARBA" id="ARBA00010421"/>
    </source>
</evidence>
<dbReference type="Gene3D" id="2.40.40.10">
    <property type="entry name" value="RlpA-like domain"/>
    <property type="match status" value="1"/>
</dbReference>
<keyword evidence="3" id="KW-0964">Secreted</keyword>
<evidence type="ECO:0000313" key="6">
    <source>
        <dbReference type="Proteomes" id="UP001221142"/>
    </source>
</evidence>
<dbReference type="GO" id="GO:0005576">
    <property type="term" value="C:extracellular region"/>
    <property type="evidence" value="ECO:0007669"/>
    <property type="project" value="UniProtKB-SubCell"/>
</dbReference>
<comment type="subcellular location">
    <subcellularLocation>
        <location evidence="1">Secreted</location>
    </subcellularLocation>
</comment>
<organism evidence="5 6">
    <name type="scientific">Roridomyces roridus</name>
    <dbReference type="NCBI Taxonomy" id="1738132"/>
    <lineage>
        <taxon>Eukaryota</taxon>
        <taxon>Fungi</taxon>
        <taxon>Dikarya</taxon>
        <taxon>Basidiomycota</taxon>
        <taxon>Agaricomycotina</taxon>
        <taxon>Agaricomycetes</taxon>
        <taxon>Agaricomycetidae</taxon>
        <taxon>Agaricales</taxon>
        <taxon>Marasmiineae</taxon>
        <taxon>Mycenaceae</taxon>
        <taxon>Roridomyces</taxon>
    </lineage>
</organism>
<gene>
    <name evidence="5" type="ORF">FB45DRAFT_1050402</name>
</gene>
<evidence type="ECO:0000313" key="5">
    <source>
        <dbReference type="EMBL" id="KAJ7650375.1"/>
    </source>
</evidence>
<keyword evidence="6" id="KW-1185">Reference proteome</keyword>